<organism evidence="2 3">
    <name type="scientific">Pseudoalteromonas tetraodonis GFC</name>
    <dbReference type="NCBI Taxonomy" id="1315271"/>
    <lineage>
        <taxon>Bacteria</taxon>
        <taxon>Pseudomonadati</taxon>
        <taxon>Pseudomonadota</taxon>
        <taxon>Gammaproteobacteria</taxon>
        <taxon>Alteromonadales</taxon>
        <taxon>Pseudoalteromonadaceae</taxon>
        <taxon>Pseudoalteromonas</taxon>
    </lineage>
</organism>
<gene>
    <name evidence="2" type="ORF">GCM10007914_30780</name>
</gene>
<evidence type="ECO:0008006" key="4">
    <source>
        <dbReference type="Google" id="ProtNLM"/>
    </source>
</evidence>
<name>A0AA37S5S0_9GAMM</name>
<sequence length="260" mass="29535">MNVRFRWLLAVLLALCLGVPSSGWASSDIKKIVLATDTIDGLVEKDGSGLYVDMLTKIFAAQSIELNIMIVPQSRAYLWTANGNADAMLSARQNEVEGLYFPVWHYDITFVSAMFKKSRFKNWQGEYSLQNRSVGTLRGANYNNYLYVPIDLQQVTQRIEGVKMLKLDRLDFFLDNRKALQQTLIANATELSKMNFDPQQYQIENIVPVKQYIAFTDNAKGRELAQIFDAGFAKLLASGELEALFVAYNYLPFPFPQNID</sequence>
<dbReference type="EMBL" id="BSNE01000020">
    <property type="protein sequence ID" value="GLQ04197.1"/>
    <property type="molecule type" value="Genomic_DNA"/>
</dbReference>
<evidence type="ECO:0000256" key="1">
    <source>
        <dbReference type="SAM" id="SignalP"/>
    </source>
</evidence>
<feature type="signal peptide" evidence="1">
    <location>
        <begin position="1"/>
        <end position="25"/>
    </location>
</feature>
<keyword evidence="3" id="KW-1185">Reference proteome</keyword>
<evidence type="ECO:0000313" key="3">
    <source>
        <dbReference type="Proteomes" id="UP001161408"/>
    </source>
</evidence>
<comment type="caution">
    <text evidence="2">The sequence shown here is derived from an EMBL/GenBank/DDBJ whole genome shotgun (WGS) entry which is preliminary data.</text>
</comment>
<keyword evidence="1" id="KW-0732">Signal</keyword>
<dbReference type="SUPFAM" id="SSF53850">
    <property type="entry name" value="Periplasmic binding protein-like II"/>
    <property type="match status" value="1"/>
</dbReference>
<reference evidence="2" key="2">
    <citation type="submission" date="2023-01" db="EMBL/GenBank/DDBJ databases">
        <title>Draft genome sequence of Pseudoalteromonas tetraodonis strain NBRC 103034.</title>
        <authorList>
            <person name="Sun Q."/>
            <person name="Mori K."/>
        </authorList>
    </citation>
    <scope>NUCLEOTIDE SEQUENCE</scope>
    <source>
        <strain evidence="2">NBRC 103034</strain>
    </source>
</reference>
<accession>A0AA37S5S0</accession>
<dbReference type="Gene3D" id="3.40.190.10">
    <property type="entry name" value="Periplasmic binding protein-like II"/>
    <property type="match status" value="2"/>
</dbReference>
<dbReference type="AlphaFoldDB" id="A0AA37S5S0"/>
<evidence type="ECO:0000313" key="2">
    <source>
        <dbReference type="EMBL" id="GLQ04197.1"/>
    </source>
</evidence>
<dbReference type="Proteomes" id="UP001161408">
    <property type="component" value="Unassembled WGS sequence"/>
</dbReference>
<dbReference type="RefSeq" id="WP_096038966.1">
    <property type="nucleotide sequence ID" value="NZ_BJXY01000009.1"/>
</dbReference>
<feature type="chain" id="PRO_5041252890" description="Solute-binding protein family 3/N-terminal domain-containing protein" evidence="1">
    <location>
        <begin position="26"/>
        <end position="260"/>
    </location>
</feature>
<protein>
    <recommendedName>
        <fullName evidence="4">Solute-binding protein family 3/N-terminal domain-containing protein</fullName>
    </recommendedName>
</protein>
<reference evidence="2" key="1">
    <citation type="journal article" date="2014" name="Int. J. Syst. Evol. Microbiol.">
        <title>Complete genome sequence of Corynebacterium casei LMG S-19264T (=DSM 44701T), isolated from a smear-ripened cheese.</title>
        <authorList>
            <consortium name="US DOE Joint Genome Institute (JGI-PGF)"/>
            <person name="Walter F."/>
            <person name="Albersmeier A."/>
            <person name="Kalinowski J."/>
            <person name="Ruckert C."/>
        </authorList>
    </citation>
    <scope>NUCLEOTIDE SEQUENCE</scope>
    <source>
        <strain evidence="2">NBRC 103034</strain>
    </source>
</reference>
<proteinExistence type="predicted"/>